<keyword evidence="1" id="KW-0472">Membrane</keyword>
<sequence>MIHAIEPVQPKTIRGSRVKSLFYLLGGIVLVWVGSHAVQDSASRSGLIAVKLVVAGWAGIVFFGLSALGGALSFIRPRALILDRDGFAIGGGIIRSPLKIAWRDIQGFHVRKQNRYKSIGFRFELSAKTRLNRRPGIELSVSGAGWPLSTEKMVETLNAYRLQALNSEAEPMSMVTGTHSAKLSTTGNLPPRRLPEIAIEFDDRARQRRPVATSAMLLLFVTVASLAGFITSRFLDW</sequence>
<feature type="transmembrane region" description="Helical" evidence="1">
    <location>
        <begin position="21"/>
        <end position="38"/>
    </location>
</feature>
<evidence type="ECO:0000256" key="1">
    <source>
        <dbReference type="SAM" id="Phobius"/>
    </source>
</evidence>
<keyword evidence="1" id="KW-1133">Transmembrane helix</keyword>
<gene>
    <name evidence="2" type="ORF">RFM68_14180</name>
</gene>
<feature type="transmembrane region" description="Helical" evidence="1">
    <location>
        <begin position="50"/>
        <end position="75"/>
    </location>
</feature>
<protein>
    <submittedName>
        <fullName evidence="2">STM3941 family protein</fullName>
    </submittedName>
</protein>
<dbReference type="Proteomes" id="UP001276840">
    <property type="component" value="Unassembled WGS sequence"/>
</dbReference>
<reference evidence="2 3" key="1">
    <citation type="submission" date="2023-08" db="EMBL/GenBank/DDBJ databases">
        <title>Implementing the SeqCode for naming new Mesorhizobium species isolated from Vachellia karroo root nodules.</title>
        <authorList>
            <person name="Van Lill M."/>
        </authorList>
    </citation>
    <scope>NUCLEOTIDE SEQUENCE [LARGE SCALE GENOMIC DNA]</scope>
    <source>
        <strain evidence="2 3">MSK 1335</strain>
    </source>
</reference>
<comment type="caution">
    <text evidence="2">The sequence shown here is derived from an EMBL/GenBank/DDBJ whole genome shotgun (WGS) entry which is preliminary data.</text>
</comment>
<dbReference type="InterPro" id="IPR048136">
    <property type="entry name" value="STM3941-like"/>
</dbReference>
<name>A0ABU4ZJY0_9HYPH</name>
<dbReference type="NCBIfam" id="NF041635">
    <property type="entry name" value="STM3941_fam"/>
    <property type="match status" value="1"/>
</dbReference>
<organism evidence="2 3">
    <name type="scientific">Mesorhizobium montanum</name>
    <dbReference type="NCBI Taxonomy" id="3072323"/>
    <lineage>
        <taxon>Bacteria</taxon>
        <taxon>Pseudomonadati</taxon>
        <taxon>Pseudomonadota</taxon>
        <taxon>Alphaproteobacteria</taxon>
        <taxon>Hyphomicrobiales</taxon>
        <taxon>Phyllobacteriaceae</taxon>
        <taxon>Mesorhizobium</taxon>
    </lineage>
</organism>
<dbReference type="RefSeq" id="WP_320233605.1">
    <property type="nucleotide sequence ID" value="NZ_JAVIJF010000009.1"/>
</dbReference>
<proteinExistence type="predicted"/>
<evidence type="ECO:0000313" key="2">
    <source>
        <dbReference type="EMBL" id="MDX8525660.1"/>
    </source>
</evidence>
<feature type="transmembrane region" description="Helical" evidence="1">
    <location>
        <begin position="214"/>
        <end position="235"/>
    </location>
</feature>
<keyword evidence="1" id="KW-0812">Transmembrane</keyword>
<keyword evidence="3" id="KW-1185">Reference proteome</keyword>
<evidence type="ECO:0000313" key="3">
    <source>
        <dbReference type="Proteomes" id="UP001276840"/>
    </source>
</evidence>
<dbReference type="EMBL" id="JAVIJF010000009">
    <property type="protein sequence ID" value="MDX8525660.1"/>
    <property type="molecule type" value="Genomic_DNA"/>
</dbReference>
<accession>A0ABU4ZJY0</accession>